<keyword evidence="2" id="KW-0732">Signal</keyword>
<dbReference type="EMBL" id="ML994116">
    <property type="protein sequence ID" value="KAF2198814.1"/>
    <property type="molecule type" value="Genomic_DNA"/>
</dbReference>
<feature type="region of interest" description="Disordered" evidence="1">
    <location>
        <begin position="327"/>
        <end position="362"/>
    </location>
</feature>
<evidence type="ECO:0000313" key="6">
    <source>
        <dbReference type="Proteomes" id="UP000799536"/>
    </source>
</evidence>
<dbReference type="AlphaFoldDB" id="A0A9P4JKI2"/>
<evidence type="ECO:0000313" key="5">
    <source>
        <dbReference type="EMBL" id="KAF2198814.1"/>
    </source>
</evidence>
<dbReference type="GO" id="GO:0008236">
    <property type="term" value="F:serine-type peptidase activity"/>
    <property type="evidence" value="ECO:0007669"/>
    <property type="project" value="InterPro"/>
</dbReference>
<proteinExistence type="predicted"/>
<dbReference type="Proteomes" id="UP000799536">
    <property type="component" value="Unassembled WGS sequence"/>
</dbReference>
<evidence type="ECO:0000259" key="4">
    <source>
        <dbReference type="Pfam" id="PF23658"/>
    </source>
</evidence>
<dbReference type="InterPro" id="IPR005151">
    <property type="entry name" value="Tail-specific_protease"/>
</dbReference>
<feature type="region of interest" description="Disordered" evidence="1">
    <location>
        <begin position="722"/>
        <end position="751"/>
    </location>
</feature>
<evidence type="ECO:0000256" key="2">
    <source>
        <dbReference type="SAM" id="SignalP"/>
    </source>
</evidence>
<dbReference type="Gene3D" id="3.90.226.10">
    <property type="entry name" value="2-enoyl-CoA Hydratase, Chain A, domain 1"/>
    <property type="match status" value="1"/>
</dbReference>
<dbReference type="InterPro" id="IPR056186">
    <property type="entry name" value="PDZ_CPAF-rel"/>
</dbReference>
<protein>
    <submittedName>
        <fullName evidence="5">Peptidase S41 family protein</fullName>
    </submittedName>
</protein>
<feature type="signal peptide" evidence="2">
    <location>
        <begin position="1"/>
        <end position="19"/>
    </location>
</feature>
<gene>
    <name evidence="5" type="ORF">GQ43DRAFT_474207</name>
</gene>
<name>A0A9P4JKI2_9PLEO</name>
<sequence length="787" mass="86924">MTPYRIVALSALFFSIAVAQFETDVRTQIPEITDVRTQSRTLIPTGDIQPSTTKTASGPIKTSEACSMISNLVKEDFSEFASVQADLAYACLQSVPFEPIVASSVVASLKQMVQFQSTLVYLKSPPKSFANEGVDILKGLDDIKSKISREEYEGEYEFEADIANLFVKAYDGHLGFDGMVYSGAFRWQRSKQIALISASQDGGLPKIWAINDFNETRASFTPSPVTKIDGKDAIQFLQEESDRSSYHDPDTRFNTMFYQAPADSYGYFTNPKNYPGPVVNVTFENGTTHTYINSAVILDVDIWSDITDGESFYEMYVSLRSRYSDRLKKRSPHAPPHNLQHPKELRRSKQGTIASSPIHYPQPFNVHGDPDVPLAGYFINTPVGEVGVLMIQTFNPDSNTGAARFQTLIEKFLDECRTRSTKKSIIDVRTNGGGRILLGYEVFKQFFPDQEPQLQSRYRGHNASEIFGDTLSSYITLSSRNGQAFTSPFNYNSYVSKDGEKFKSWKEMYPPESFNNDHFTSLLKYNLSDPLTTTSETYALGLTITGYLDRANPAPGPFSKDDIIILSDGICASTCSLFLELMVQQAGVRTITVGGRPQNGPMQPVGGTKGSMVLQYSYLALIGRYVVSNFAKTSSVARQWAQSLPTTDFPINYNDASVNFQDNIRHGFEGEGLPTQFVNDTSACRIWYKPEMYINVTSLWTEVAETVWGNDGKMDEKRCVAGSVTSVEQQKGQNQGNGMPSAGAPKPTKSKGAAAPIALASSNVWKPVLMCVGVVIVSMGFGAGLVV</sequence>
<dbReference type="Pfam" id="PF23658">
    <property type="entry name" value="PDZ_CPAF_rel"/>
    <property type="match status" value="1"/>
</dbReference>
<dbReference type="PANTHER" id="PTHR37049">
    <property type="entry name" value="PEPTIDASE S41 FAMILY PROTEIN"/>
    <property type="match status" value="1"/>
</dbReference>
<dbReference type="Pfam" id="PF03572">
    <property type="entry name" value="Peptidase_S41"/>
    <property type="match status" value="1"/>
</dbReference>
<dbReference type="SUPFAM" id="SSF52096">
    <property type="entry name" value="ClpP/crotonase"/>
    <property type="match status" value="1"/>
</dbReference>
<feature type="compositionally biased region" description="Polar residues" evidence="1">
    <location>
        <begin position="723"/>
        <end position="738"/>
    </location>
</feature>
<dbReference type="InterPro" id="IPR029045">
    <property type="entry name" value="ClpP/crotonase-like_dom_sf"/>
</dbReference>
<dbReference type="OrthoDB" id="27214at2759"/>
<evidence type="ECO:0000259" key="3">
    <source>
        <dbReference type="Pfam" id="PF03572"/>
    </source>
</evidence>
<keyword evidence="6" id="KW-1185">Reference proteome</keyword>
<accession>A0A9P4JKI2</accession>
<evidence type="ECO:0000256" key="1">
    <source>
        <dbReference type="SAM" id="MobiDB-lite"/>
    </source>
</evidence>
<dbReference type="GO" id="GO:0006508">
    <property type="term" value="P:proteolysis"/>
    <property type="evidence" value="ECO:0007669"/>
    <property type="project" value="InterPro"/>
</dbReference>
<feature type="domain" description="Tail specific protease" evidence="3">
    <location>
        <begin position="386"/>
        <end position="524"/>
    </location>
</feature>
<dbReference type="PANTHER" id="PTHR37049:SF4">
    <property type="entry name" value="RHODANESE DOMAIN-CONTAINING PROTEIN"/>
    <property type="match status" value="1"/>
</dbReference>
<reference evidence="5" key="1">
    <citation type="journal article" date="2020" name="Stud. Mycol.">
        <title>101 Dothideomycetes genomes: a test case for predicting lifestyles and emergence of pathogens.</title>
        <authorList>
            <person name="Haridas S."/>
            <person name="Albert R."/>
            <person name="Binder M."/>
            <person name="Bloem J."/>
            <person name="Labutti K."/>
            <person name="Salamov A."/>
            <person name="Andreopoulos B."/>
            <person name="Baker S."/>
            <person name="Barry K."/>
            <person name="Bills G."/>
            <person name="Bluhm B."/>
            <person name="Cannon C."/>
            <person name="Castanera R."/>
            <person name="Culley D."/>
            <person name="Daum C."/>
            <person name="Ezra D."/>
            <person name="Gonzalez J."/>
            <person name="Henrissat B."/>
            <person name="Kuo A."/>
            <person name="Liang C."/>
            <person name="Lipzen A."/>
            <person name="Lutzoni F."/>
            <person name="Magnuson J."/>
            <person name="Mondo S."/>
            <person name="Nolan M."/>
            <person name="Ohm R."/>
            <person name="Pangilinan J."/>
            <person name="Park H.-J."/>
            <person name="Ramirez L."/>
            <person name="Alfaro M."/>
            <person name="Sun H."/>
            <person name="Tritt A."/>
            <person name="Yoshinaga Y."/>
            <person name="Zwiers L.-H."/>
            <person name="Turgeon B."/>
            <person name="Goodwin S."/>
            <person name="Spatafora J."/>
            <person name="Crous P."/>
            <person name="Grigoriev I."/>
        </authorList>
    </citation>
    <scope>NUCLEOTIDE SEQUENCE</scope>
    <source>
        <strain evidence="5">ATCC 74209</strain>
    </source>
</reference>
<comment type="caution">
    <text evidence="5">The sequence shown here is derived from an EMBL/GenBank/DDBJ whole genome shotgun (WGS) entry which is preliminary data.</text>
</comment>
<feature type="domain" description="CPAF-like PDZ" evidence="4">
    <location>
        <begin position="191"/>
        <end position="298"/>
    </location>
</feature>
<feature type="chain" id="PRO_5040362286" evidence="2">
    <location>
        <begin position="20"/>
        <end position="787"/>
    </location>
</feature>
<dbReference type="InterPro" id="IPR052766">
    <property type="entry name" value="S41A_metabolite_peptidase"/>
</dbReference>
<organism evidence="5 6">
    <name type="scientific">Delitschia confertaspora ATCC 74209</name>
    <dbReference type="NCBI Taxonomy" id="1513339"/>
    <lineage>
        <taxon>Eukaryota</taxon>
        <taxon>Fungi</taxon>
        <taxon>Dikarya</taxon>
        <taxon>Ascomycota</taxon>
        <taxon>Pezizomycotina</taxon>
        <taxon>Dothideomycetes</taxon>
        <taxon>Pleosporomycetidae</taxon>
        <taxon>Pleosporales</taxon>
        <taxon>Delitschiaceae</taxon>
        <taxon>Delitschia</taxon>
    </lineage>
</organism>